<keyword evidence="2" id="KW-0496">Mitochondrion</keyword>
<geneLocation type="mitochondrion" evidence="2"/>
<dbReference type="GeneID" id="67123347"/>
<dbReference type="RefSeq" id="YP_010133775.1">
    <property type="nucleotide sequence ID" value="NC_056788.1"/>
</dbReference>
<dbReference type="EMBL" id="MT383639">
    <property type="protein sequence ID" value="QWM93265.1"/>
    <property type="molecule type" value="Genomic_DNA"/>
</dbReference>
<reference evidence="2" key="1">
    <citation type="journal article" date="2021" name="Ecol Indic">
        <title>Morphological and molecular identification reveals that waters from an isolated oasis in Tamanrasset (extreme South of Algerian Sahara) are colonized by opportunistic and pollution-tolerant diatom species.</title>
        <authorList>
            <person name="Gastineau R."/>
            <person name="Hamedi C."/>
            <person name="Baba Hamed M.B."/>
            <person name="Abi-Ayad S.-M.E.-A."/>
            <person name="Bak M."/>
            <person name="Lemieux C."/>
            <person name="Turmel M."/>
            <person name="Dobosz S."/>
            <person name="Wrobel R.J."/>
            <person name="Kierzek A."/>
            <person name="Lange-Bertalot H."/>
            <person name="Witkowski A."/>
        </authorList>
    </citation>
    <scope>NUCLEOTIDE SEQUENCE</scope>
    <source>
        <strain evidence="2">SZCZR1828</strain>
    </source>
</reference>
<keyword evidence="1" id="KW-0812">Transmembrane</keyword>
<proteinExistence type="predicted"/>
<evidence type="ECO:0000313" key="2">
    <source>
        <dbReference type="EMBL" id="QWM93265.1"/>
    </source>
</evidence>
<sequence length="113" mass="13563">MNLFISWLSFVILVCTFSKFTKFHYFLYSIFMLCFSYFCNLITSTKISLRTIAFTLTIPSVIYWYVAFIYNDFLSLVPMRYEVFISLFLVYLYLLIYIVSKAPTTNRRLLVKK</sequence>
<keyword evidence="1" id="KW-1133">Transmembrane helix</keyword>
<dbReference type="AlphaFoldDB" id="A0A8F1B812"/>
<name>A0A8F1B812_9STRA</name>
<keyword evidence="1" id="KW-0472">Membrane</keyword>
<gene>
    <name evidence="2" type="primary">orf113a</name>
</gene>
<organism evidence="2">
    <name type="scientific">Nitzschia supralitorea</name>
    <dbReference type="NCBI Taxonomy" id="303403"/>
    <lineage>
        <taxon>Eukaryota</taxon>
        <taxon>Sar</taxon>
        <taxon>Stramenopiles</taxon>
        <taxon>Ochrophyta</taxon>
        <taxon>Bacillariophyta</taxon>
        <taxon>Bacillariophyceae</taxon>
        <taxon>Bacillariophycidae</taxon>
        <taxon>Bacillariales</taxon>
        <taxon>Bacillariaceae</taxon>
        <taxon>Nitzschia</taxon>
    </lineage>
</organism>
<feature type="transmembrane region" description="Helical" evidence="1">
    <location>
        <begin position="28"/>
        <end position="45"/>
    </location>
</feature>
<accession>A0A8F1B812</accession>
<feature type="transmembrane region" description="Helical" evidence="1">
    <location>
        <begin position="52"/>
        <end position="71"/>
    </location>
</feature>
<feature type="transmembrane region" description="Helical" evidence="1">
    <location>
        <begin position="83"/>
        <end position="100"/>
    </location>
</feature>
<evidence type="ECO:0000256" key="1">
    <source>
        <dbReference type="SAM" id="Phobius"/>
    </source>
</evidence>
<protein>
    <submittedName>
        <fullName evidence="2">Uncharacterized protein</fullName>
    </submittedName>
</protein>